<accession>A0A0W0W3H5</accession>
<organism evidence="1 2">
    <name type="scientific">Legionella israelensis</name>
    <dbReference type="NCBI Taxonomy" id="454"/>
    <lineage>
        <taxon>Bacteria</taxon>
        <taxon>Pseudomonadati</taxon>
        <taxon>Pseudomonadota</taxon>
        <taxon>Gammaproteobacteria</taxon>
        <taxon>Legionellales</taxon>
        <taxon>Legionellaceae</taxon>
        <taxon>Legionella</taxon>
    </lineage>
</organism>
<dbReference type="Proteomes" id="UP000054761">
    <property type="component" value="Unassembled WGS sequence"/>
</dbReference>
<evidence type="ECO:0000313" key="1">
    <source>
        <dbReference type="EMBL" id="KTD26924.1"/>
    </source>
</evidence>
<dbReference type="RefSeq" id="WP_058501489.1">
    <property type="nucleotide sequence ID" value="NZ_CAAAJA010000001.1"/>
</dbReference>
<dbReference type="STRING" id="454.Lisr_1135"/>
<name>A0A0W0W3H5_9GAMM</name>
<dbReference type="EMBL" id="LNYH01000052">
    <property type="protein sequence ID" value="KTD26924.1"/>
    <property type="molecule type" value="Genomic_DNA"/>
</dbReference>
<comment type="caution">
    <text evidence="1">The sequence shown here is derived from an EMBL/GenBank/DDBJ whole genome shotgun (WGS) entry which is preliminary data.</text>
</comment>
<sequence length="439" mass="51136">MSQLAEYVQKSLINYEYIQSLSTVEEKNEYRKNLTELELMGVGWANRFQSSKMYSILYILSRALGEYENYNKWFLSWEQPEQRTNFTQLDVEFVQSLDENYLADTGKDRSKIIEEGRIYIPAKGARLRAFISLFNVNDPEKLAKDIYNKSIEYLDEIDSEYGFVIFDIRSNLENLLQNPIDFITKDILDELLMEEFHNNHTSDVNNTFHTFCSEVNFLRMLVNLSQEQWPLSDNNQPYITFLQKLGSFYITGKNLLEDKNECSSFIKSNQDFYELIKNAKDNTENGEDPYEMLANSIDCEKEDILKFEMQYSKRQTKISSLTNLEILLEQLNTTIMKCVVVLVERMHQGSDPALELQEGWEVGELINGYDRVELIRSINIAFGCGNEDQCLLRELLLNICHPENTERSLVEVIADTINLETLTTSPEHDESLITSITHI</sequence>
<proteinExistence type="predicted"/>
<dbReference type="AlphaFoldDB" id="A0A0W0W3H5"/>
<dbReference type="PATRIC" id="fig|454.4.peg.1221"/>
<protein>
    <submittedName>
        <fullName evidence="1">Uncharacterized protein</fullName>
    </submittedName>
</protein>
<keyword evidence="2" id="KW-1185">Reference proteome</keyword>
<reference evidence="1 2" key="1">
    <citation type="submission" date="2015-11" db="EMBL/GenBank/DDBJ databases">
        <title>Genomic analysis of 38 Legionella species identifies large and diverse effector repertoires.</title>
        <authorList>
            <person name="Burstein D."/>
            <person name="Amaro F."/>
            <person name="Zusman T."/>
            <person name="Lifshitz Z."/>
            <person name="Cohen O."/>
            <person name="Gilbert J.A."/>
            <person name="Pupko T."/>
            <person name="Shuman H.A."/>
            <person name="Segal G."/>
        </authorList>
    </citation>
    <scope>NUCLEOTIDE SEQUENCE [LARGE SCALE GENOMIC DNA]</scope>
    <source>
        <strain evidence="1 2">Bercovier 4</strain>
    </source>
</reference>
<gene>
    <name evidence="1" type="ORF">Lisr_1135</name>
</gene>
<dbReference type="OrthoDB" id="5646216at2"/>
<evidence type="ECO:0000313" key="2">
    <source>
        <dbReference type="Proteomes" id="UP000054761"/>
    </source>
</evidence>